<dbReference type="SMART" id="SM00448">
    <property type="entry name" value="REC"/>
    <property type="match status" value="2"/>
</dbReference>
<dbReference type="InterPro" id="IPR011006">
    <property type="entry name" value="CheY-like_superfamily"/>
</dbReference>
<dbReference type="PANTHER" id="PTHR45339">
    <property type="entry name" value="HYBRID SIGNAL TRANSDUCTION HISTIDINE KINASE J"/>
    <property type="match status" value="1"/>
</dbReference>
<gene>
    <name evidence="14" type="ORF">KTH89_09635</name>
    <name evidence="15" type="ORF">KTH89_09710</name>
</gene>
<dbReference type="EMBL" id="JAHQCW010000013">
    <property type="protein sequence ID" value="MBU9736813.1"/>
    <property type="molecule type" value="Genomic_DNA"/>
</dbReference>
<feature type="domain" description="Response regulatory" evidence="13">
    <location>
        <begin position="578"/>
        <end position="698"/>
    </location>
</feature>
<dbReference type="SMART" id="SM00388">
    <property type="entry name" value="HisKA"/>
    <property type="match status" value="1"/>
</dbReference>
<keyword evidence="16" id="KW-1185">Reference proteome</keyword>
<evidence type="ECO:0000259" key="12">
    <source>
        <dbReference type="PROSITE" id="PS50109"/>
    </source>
</evidence>
<feature type="modified residue" description="4-aspartylphosphate" evidence="10">
    <location>
        <position position="770"/>
    </location>
</feature>
<feature type="transmembrane region" description="Helical" evidence="11">
    <location>
        <begin position="289"/>
        <end position="307"/>
    </location>
</feature>
<evidence type="ECO:0000256" key="8">
    <source>
        <dbReference type="ARBA" id="ARBA00024867"/>
    </source>
</evidence>
<dbReference type="SUPFAM" id="SSF52172">
    <property type="entry name" value="CheY-like"/>
    <property type="match status" value="2"/>
</dbReference>
<dbReference type="FunFam" id="3.30.565.10:FF:000010">
    <property type="entry name" value="Sensor histidine kinase RcsC"/>
    <property type="match status" value="1"/>
</dbReference>
<feature type="domain" description="Histidine kinase" evidence="12">
    <location>
        <begin position="339"/>
        <end position="563"/>
    </location>
</feature>
<dbReference type="InterPro" id="IPR036097">
    <property type="entry name" value="HisK_dim/P_sf"/>
</dbReference>
<evidence type="ECO:0000256" key="5">
    <source>
        <dbReference type="ARBA" id="ARBA00022553"/>
    </source>
</evidence>
<dbReference type="EMBL" id="JAHQCW010000013">
    <property type="protein sequence ID" value="MBU9736798.1"/>
    <property type="molecule type" value="Genomic_DNA"/>
</dbReference>
<comment type="caution">
    <text evidence="14">The sequence shown here is derived from an EMBL/GenBank/DDBJ whole genome shotgun (WGS) entry which is preliminary data.</text>
</comment>
<dbReference type="PROSITE" id="PS50109">
    <property type="entry name" value="HIS_KIN"/>
    <property type="match status" value="1"/>
</dbReference>
<proteinExistence type="inferred from homology"/>
<evidence type="ECO:0000256" key="3">
    <source>
        <dbReference type="ARBA" id="ARBA00012438"/>
    </source>
</evidence>
<dbReference type="SUPFAM" id="SSF55874">
    <property type="entry name" value="ATPase domain of HSP90 chaperone/DNA topoisomerase II/histidine kinase"/>
    <property type="match status" value="1"/>
</dbReference>
<dbReference type="SMART" id="SM00387">
    <property type="entry name" value="HATPase_c"/>
    <property type="match status" value="1"/>
</dbReference>
<dbReference type="RefSeq" id="WP_158345460.1">
    <property type="nucleotide sequence ID" value="NZ_JAHQCW010000013.1"/>
</dbReference>
<dbReference type="Pfam" id="PF00512">
    <property type="entry name" value="HisKA"/>
    <property type="match status" value="1"/>
</dbReference>
<comment type="similarity">
    <text evidence="2">In the N-terminal section; belongs to the phytochrome family.</text>
</comment>
<dbReference type="PRINTS" id="PR00344">
    <property type="entry name" value="BCTRLSENSOR"/>
</dbReference>
<evidence type="ECO:0000256" key="11">
    <source>
        <dbReference type="SAM" id="Phobius"/>
    </source>
</evidence>
<dbReference type="Pfam" id="PF02518">
    <property type="entry name" value="HATPase_c"/>
    <property type="match status" value="1"/>
</dbReference>
<keyword evidence="7" id="KW-0902">Two-component regulatory system</keyword>
<keyword evidence="11" id="KW-0472">Membrane</keyword>
<dbReference type="InterPro" id="IPR001789">
    <property type="entry name" value="Sig_transdc_resp-reg_receiver"/>
</dbReference>
<evidence type="ECO:0000313" key="14">
    <source>
        <dbReference type="EMBL" id="MBU9736798.1"/>
    </source>
</evidence>
<dbReference type="Gene3D" id="1.10.287.130">
    <property type="match status" value="1"/>
</dbReference>
<keyword evidence="6" id="KW-0808">Transferase</keyword>
<sequence length="844" mass="92953">MKIKHRWKTLLLAVLSVSIVLLGSIYYLRSVQNSLWLKSVTDVLEVTAQGCHALDTYIEKDMEMLHWLAEDLSAEDSRDGKAIQEEMLHLSGDSGSSYICVSLDTNTCYGTQPGEAQKLNPEQAEALLALQGNGIREPYLDGRTGVWTLGYYERFSFKDGAEGFLQKSLPLSTVAERFSLSFYDDTGFSYVVSPQGDILIRSLHRNSNRTFQNLFDIIDLQGNDPDEIRSFQAALELGKKGAARFYYQEEDYVFCYVPMENTPGWYLVSIVPNRVIMEQTHNIVQNSQVFLILILVSGLIMAAFYIVHRTTSRRILQAEERARLAAESANTAKSRFLSNMSHDIRTPMNAIIGMTQLASRHAGEPDKVREYLKNIELSGQLLVGLINDILDMSKIESGKMKLNNMDTSLETLLTNLVRIIQPTAAQKNQGFHIYLHGITHETLSFDPLRLNQVLINLLSNAVKFTPEGGAVRVDITESPSVRENRAHLTIRVADTGIGMKPEYLRHIFDSFSREQDDRVHQTEGTGLGMAIVKMIVDMMEGTITVDSRPGEGSVFTVDLDLLLAAAADQENPALPGIRILIADSDPEESRTTAEFLRALGLSPDLVPSGEAAVQKAAAAHSHGNDYTLILLDAELEDPDAVGTALAILEQTGEKPPSLLLSAYDCAGMEEEAAAAGIKDFLQKPLLKTALYRCICQNVLGDKPAATCKDMSQDLTGRRILLAEDNMLNQEIARELLEGLGAQMDVVSNGLACVESFEKSSPGHYDLILMDVQMPVMNGYEATKQIRGLDRADAGVIPILAMTADAFAEDVEAALAAGMNGHLAKPLDIPTMIRQIHLLLNGNGD</sequence>
<dbReference type="InterPro" id="IPR005467">
    <property type="entry name" value="His_kinase_dom"/>
</dbReference>
<dbReference type="InterPro" id="IPR004358">
    <property type="entry name" value="Sig_transdc_His_kin-like_C"/>
</dbReference>
<dbReference type="Proteomes" id="UP000712157">
    <property type="component" value="Unassembled WGS sequence"/>
</dbReference>
<dbReference type="Gene3D" id="3.30.565.10">
    <property type="entry name" value="Histidine kinase-like ATPase, C-terminal domain"/>
    <property type="match status" value="1"/>
</dbReference>
<dbReference type="InterPro" id="IPR003594">
    <property type="entry name" value="HATPase_dom"/>
</dbReference>
<evidence type="ECO:0000256" key="6">
    <source>
        <dbReference type="ARBA" id="ARBA00022777"/>
    </source>
</evidence>
<dbReference type="Gene3D" id="3.30.450.20">
    <property type="entry name" value="PAS domain"/>
    <property type="match status" value="1"/>
</dbReference>
<keyword evidence="5 10" id="KW-0597">Phosphoprotein</keyword>
<keyword evidence="6" id="KW-0418">Kinase</keyword>
<evidence type="ECO:0000259" key="13">
    <source>
        <dbReference type="PROSITE" id="PS50110"/>
    </source>
</evidence>
<organism evidence="14 16">
    <name type="scientific">Diplocloster agilis</name>
    <dbReference type="NCBI Taxonomy" id="2850323"/>
    <lineage>
        <taxon>Bacteria</taxon>
        <taxon>Bacillati</taxon>
        <taxon>Bacillota</taxon>
        <taxon>Clostridia</taxon>
        <taxon>Lachnospirales</taxon>
        <taxon>Lachnospiraceae</taxon>
        <taxon>Diplocloster</taxon>
    </lineage>
</organism>
<evidence type="ECO:0000256" key="10">
    <source>
        <dbReference type="PROSITE-ProRule" id="PRU00169"/>
    </source>
</evidence>
<dbReference type="GO" id="GO:0000155">
    <property type="term" value="F:phosphorelay sensor kinase activity"/>
    <property type="evidence" value="ECO:0007669"/>
    <property type="project" value="InterPro"/>
</dbReference>
<dbReference type="CDD" id="cd17546">
    <property type="entry name" value="REC_hyHK_CKI1_RcsC-like"/>
    <property type="match status" value="1"/>
</dbReference>
<reference evidence="14" key="1">
    <citation type="submission" date="2021-06" db="EMBL/GenBank/DDBJ databases">
        <title>Description of novel taxa of the family Lachnospiraceae.</title>
        <authorList>
            <person name="Chaplin A.V."/>
            <person name="Sokolova S.R."/>
            <person name="Pikina A.P."/>
            <person name="Korzhanova M."/>
            <person name="Belova V."/>
            <person name="Korostin D."/>
            <person name="Efimov B.A."/>
        </authorList>
    </citation>
    <scope>NUCLEOTIDE SEQUENCE</scope>
    <source>
        <strain evidence="14">ASD5720</strain>
    </source>
</reference>
<keyword evidence="11" id="KW-1133">Transmembrane helix</keyword>
<evidence type="ECO:0000313" key="16">
    <source>
        <dbReference type="Proteomes" id="UP000712157"/>
    </source>
</evidence>
<dbReference type="PROSITE" id="PS50110">
    <property type="entry name" value="RESPONSE_REGULATORY"/>
    <property type="match status" value="2"/>
</dbReference>
<dbReference type="Pfam" id="PF00072">
    <property type="entry name" value="Response_reg"/>
    <property type="match status" value="2"/>
</dbReference>
<dbReference type="PANTHER" id="PTHR45339:SF1">
    <property type="entry name" value="HYBRID SIGNAL TRANSDUCTION HISTIDINE KINASE J"/>
    <property type="match status" value="1"/>
</dbReference>
<evidence type="ECO:0000256" key="9">
    <source>
        <dbReference type="ARBA" id="ARBA00074306"/>
    </source>
</evidence>
<dbReference type="CDD" id="cd00156">
    <property type="entry name" value="REC"/>
    <property type="match status" value="1"/>
</dbReference>
<evidence type="ECO:0000313" key="15">
    <source>
        <dbReference type="EMBL" id="MBU9736813.1"/>
    </source>
</evidence>
<dbReference type="CDD" id="cd12912">
    <property type="entry name" value="PDC2_MCP_like"/>
    <property type="match status" value="1"/>
</dbReference>
<comment type="function">
    <text evidence="8">May play the central regulatory role in sporulation. It may be an element of the effector pathway responsible for the activation of sporulation genes in response to nutritional stress. Spo0A may act in concert with spo0H (a sigma factor) to control the expression of some genes that are critical to the sporulation process.</text>
</comment>
<dbReference type="EC" id="2.7.13.3" evidence="3"/>
<comment type="catalytic activity">
    <reaction evidence="1">
        <text>ATP + protein L-histidine = ADP + protein N-phospho-L-histidine.</text>
        <dbReference type="EC" id="2.7.13.3"/>
    </reaction>
</comment>
<dbReference type="Gene3D" id="3.40.50.2300">
    <property type="match status" value="2"/>
</dbReference>
<protein>
    <recommendedName>
        <fullName evidence="9">Circadian input-output histidine kinase CikA</fullName>
        <ecNumber evidence="3">2.7.13.3</ecNumber>
    </recommendedName>
    <alternativeName>
        <fullName evidence="4">Stage 0 sporulation protein A homolog</fullName>
    </alternativeName>
</protein>
<evidence type="ECO:0000256" key="7">
    <source>
        <dbReference type="ARBA" id="ARBA00023012"/>
    </source>
</evidence>
<name>A0A949K686_9FIRM</name>
<feature type="modified residue" description="4-aspartylphosphate" evidence="10">
    <location>
        <position position="632"/>
    </location>
</feature>
<evidence type="ECO:0000256" key="2">
    <source>
        <dbReference type="ARBA" id="ARBA00006402"/>
    </source>
</evidence>
<dbReference type="AlphaFoldDB" id="A0A949K686"/>
<dbReference type="InterPro" id="IPR036890">
    <property type="entry name" value="HATPase_C_sf"/>
</dbReference>
<accession>A0A949K686</accession>
<evidence type="ECO:0000256" key="1">
    <source>
        <dbReference type="ARBA" id="ARBA00000085"/>
    </source>
</evidence>
<dbReference type="CDD" id="cd00082">
    <property type="entry name" value="HisKA"/>
    <property type="match status" value="1"/>
</dbReference>
<evidence type="ECO:0000256" key="4">
    <source>
        <dbReference type="ARBA" id="ARBA00018672"/>
    </source>
</evidence>
<dbReference type="InterPro" id="IPR003661">
    <property type="entry name" value="HisK_dim/P_dom"/>
</dbReference>
<dbReference type="SUPFAM" id="SSF47384">
    <property type="entry name" value="Homodimeric domain of signal transducing histidine kinase"/>
    <property type="match status" value="1"/>
</dbReference>
<feature type="domain" description="Response regulatory" evidence="13">
    <location>
        <begin position="718"/>
        <end position="839"/>
    </location>
</feature>
<keyword evidence="11" id="KW-0812">Transmembrane</keyword>